<dbReference type="CDD" id="cd20305">
    <property type="entry name" value="cupin_OxDC_C"/>
    <property type="match status" value="1"/>
</dbReference>
<dbReference type="SUPFAM" id="SSF51182">
    <property type="entry name" value="RmlC-like cupins"/>
    <property type="match status" value="1"/>
</dbReference>
<dbReference type="PANTHER" id="PTHR35848">
    <property type="entry name" value="OXALATE-BINDING PROTEIN"/>
    <property type="match status" value="1"/>
</dbReference>
<reference evidence="4 5" key="1">
    <citation type="submission" date="2024-01" db="EMBL/GenBank/DDBJ databases">
        <title>Complete genome of Cladobotryum mycophilum ATHUM6906.</title>
        <authorList>
            <person name="Christinaki A.C."/>
            <person name="Myridakis A.I."/>
            <person name="Kouvelis V.N."/>
        </authorList>
    </citation>
    <scope>NUCLEOTIDE SEQUENCE [LARGE SCALE GENOMIC DNA]</scope>
    <source>
        <strain evidence="4 5">ATHUM6906</strain>
    </source>
</reference>
<evidence type="ECO:0000259" key="3">
    <source>
        <dbReference type="SMART" id="SM00835"/>
    </source>
</evidence>
<dbReference type="InterPro" id="IPR051610">
    <property type="entry name" value="GPI/OXD"/>
</dbReference>
<feature type="chain" id="PRO_5046497843" evidence="2">
    <location>
        <begin position="21"/>
        <end position="495"/>
    </location>
</feature>
<gene>
    <name evidence="4" type="ORF">PT974_04800</name>
</gene>
<dbReference type="InterPro" id="IPR006045">
    <property type="entry name" value="Cupin_1"/>
</dbReference>
<keyword evidence="5" id="KW-1185">Reference proteome</keyword>
<feature type="signal peptide" evidence="2">
    <location>
        <begin position="1"/>
        <end position="20"/>
    </location>
</feature>
<proteinExistence type="predicted"/>
<feature type="domain" description="Cupin type-1" evidence="3">
    <location>
        <begin position="146"/>
        <end position="289"/>
    </location>
</feature>
<evidence type="ECO:0000256" key="2">
    <source>
        <dbReference type="SAM" id="SignalP"/>
    </source>
</evidence>
<keyword evidence="1" id="KW-0479">Metal-binding</keyword>
<dbReference type="Gene3D" id="2.60.120.10">
    <property type="entry name" value="Jelly Rolls"/>
    <property type="match status" value="2"/>
</dbReference>
<keyword evidence="2" id="KW-0732">Signal</keyword>
<dbReference type="Proteomes" id="UP001338125">
    <property type="component" value="Unassembled WGS sequence"/>
</dbReference>
<evidence type="ECO:0000313" key="5">
    <source>
        <dbReference type="Proteomes" id="UP001338125"/>
    </source>
</evidence>
<dbReference type="InterPro" id="IPR011051">
    <property type="entry name" value="RmlC_Cupin_sf"/>
</dbReference>
<feature type="domain" description="Cupin type-1" evidence="3">
    <location>
        <begin position="328"/>
        <end position="469"/>
    </location>
</feature>
<dbReference type="Pfam" id="PF00190">
    <property type="entry name" value="Cupin_1"/>
    <property type="match status" value="2"/>
</dbReference>
<protein>
    <submittedName>
        <fullName evidence="4">Oxalate decarboxylase OxdC</fullName>
    </submittedName>
</protein>
<dbReference type="SMART" id="SM00835">
    <property type="entry name" value="Cupin_1"/>
    <property type="match status" value="2"/>
</dbReference>
<sequence>MHTKLSIAVAGLVPAMLALAAPAPQMTYAENTGAVAGVTPPIPTVTAPVGNQRGGSNLLGGNAPLPNVDNFNGEVAKPQTVKAQTADPNLGVYLNFNSVDEPQPLRGNSGDTDPGPRTFEYEKLNPDLFAPPGTDSGSVPNAVWPLGLSHNRFGTGGQAGWARQQNTEVLPVAKAMAGVDMKLAPNAYRELHWHTANEWALILKGCVRVAAINDEEATFTDDICEGDVWFFPAGVPHSIQAFDKGAEFLLVFDQGDFDENGTFLISEMFARTPRSILSKNFQADVSNFKNLPNDQLYIFKGTPQPKDISQQNTTAPGGFLSGPNSYTYHWSQQQAYEVPGGSVKILDPLTFPIAEKFSAALVTIQPGAMREMHWHTTSDEWDYFIQGSGRATIYSAPSAGRTFDFTAGDVGYIQQADAHYIENTGTEDLIFLEVLQAPKFSDISVAQWLALTPKQTIKDHLNVSDAFIDNIPKGKTIIKTGNPDLTAVVNSGKAY</sequence>
<accession>A0ABR0SQ81</accession>
<organism evidence="4 5">
    <name type="scientific">Cladobotryum mycophilum</name>
    <dbReference type="NCBI Taxonomy" id="491253"/>
    <lineage>
        <taxon>Eukaryota</taxon>
        <taxon>Fungi</taxon>
        <taxon>Dikarya</taxon>
        <taxon>Ascomycota</taxon>
        <taxon>Pezizomycotina</taxon>
        <taxon>Sordariomycetes</taxon>
        <taxon>Hypocreomycetidae</taxon>
        <taxon>Hypocreales</taxon>
        <taxon>Hypocreaceae</taxon>
        <taxon>Cladobotryum</taxon>
    </lineage>
</organism>
<dbReference type="EMBL" id="JAVFKD010000010">
    <property type="protein sequence ID" value="KAK5994327.1"/>
    <property type="molecule type" value="Genomic_DNA"/>
</dbReference>
<dbReference type="CDD" id="cd20304">
    <property type="entry name" value="cupin_OxDC_N"/>
    <property type="match status" value="1"/>
</dbReference>
<name>A0ABR0SQ81_9HYPO</name>
<dbReference type="InterPro" id="IPR017774">
    <property type="entry name" value="Bicupin_oxalate_deCO2ase/Oxase"/>
</dbReference>
<dbReference type="PANTHER" id="PTHR35848:SF9">
    <property type="entry name" value="SLL1358 PROTEIN"/>
    <property type="match status" value="1"/>
</dbReference>
<dbReference type="NCBIfam" id="TIGR03404">
    <property type="entry name" value="bicupin_oxalic"/>
    <property type="match status" value="1"/>
</dbReference>
<dbReference type="InterPro" id="IPR014710">
    <property type="entry name" value="RmlC-like_jellyroll"/>
</dbReference>
<evidence type="ECO:0000313" key="4">
    <source>
        <dbReference type="EMBL" id="KAK5994327.1"/>
    </source>
</evidence>
<comment type="caution">
    <text evidence="4">The sequence shown here is derived from an EMBL/GenBank/DDBJ whole genome shotgun (WGS) entry which is preliminary data.</text>
</comment>
<evidence type="ECO:0000256" key="1">
    <source>
        <dbReference type="ARBA" id="ARBA00022723"/>
    </source>
</evidence>